<organism evidence="1 2">
    <name type="scientific">Oerskovia gallyi</name>
    <dbReference type="NCBI Taxonomy" id="2762226"/>
    <lineage>
        <taxon>Bacteria</taxon>
        <taxon>Bacillati</taxon>
        <taxon>Actinomycetota</taxon>
        <taxon>Actinomycetes</taxon>
        <taxon>Micrococcales</taxon>
        <taxon>Cellulomonadaceae</taxon>
        <taxon>Oerskovia</taxon>
    </lineage>
</organism>
<evidence type="ECO:0000313" key="2">
    <source>
        <dbReference type="Proteomes" id="UP000633601"/>
    </source>
</evidence>
<dbReference type="EMBL" id="JACSQE010000020">
    <property type="protein sequence ID" value="MBD8000566.1"/>
    <property type="molecule type" value="Genomic_DNA"/>
</dbReference>
<gene>
    <name evidence="1" type="ORF">H9640_18630</name>
</gene>
<sequence length="210" mass="22631">MHKPDEPAGAHESWEQIVARFARFSGVVGEITDPLTWGLDLEEETVTGTGAGDDDRDPTEERFLRAYVSFVGEAVDVETLRVGTDDPQQIEDIVRAALSGALAAPLHNDAPDGTEGPTGADFADAYQDYRSAMRAIVEEVDQAPLQHTAFVVDDVSHPCVRVAVRATVAVYVPLADRAVIVSGPTDLVDRVDISTAPIRNLLHGDDGPRF</sequence>
<proteinExistence type="predicted"/>
<name>A0ABR8V7H5_9CELL</name>
<dbReference type="Proteomes" id="UP000633601">
    <property type="component" value="Unassembled WGS sequence"/>
</dbReference>
<accession>A0ABR8V7H5</accession>
<evidence type="ECO:0000313" key="1">
    <source>
        <dbReference type="EMBL" id="MBD8000566.1"/>
    </source>
</evidence>
<protein>
    <submittedName>
        <fullName evidence="1">Uncharacterized protein</fullName>
    </submittedName>
</protein>
<comment type="caution">
    <text evidence="1">The sequence shown here is derived from an EMBL/GenBank/DDBJ whole genome shotgun (WGS) entry which is preliminary data.</text>
</comment>
<keyword evidence="2" id="KW-1185">Reference proteome</keyword>
<dbReference type="RefSeq" id="WP_191792271.1">
    <property type="nucleotide sequence ID" value="NZ_JACSQE010000020.1"/>
</dbReference>
<reference evidence="1 2" key="1">
    <citation type="submission" date="2020-08" db="EMBL/GenBank/DDBJ databases">
        <title>A Genomic Blueprint of the Chicken Gut Microbiome.</title>
        <authorList>
            <person name="Gilroy R."/>
            <person name="Ravi A."/>
            <person name="Getino M."/>
            <person name="Pursley I."/>
            <person name="Horton D.L."/>
            <person name="Alikhan N.-F."/>
            <person name="Baker D."/>
            <person name="Gharbi K."/>
            <person name="Hall N."/>
            <person name="Watson M."/>
            <person name="Adriaenssens E.M."/>
            <person name="Foster-Nyarko E."/>
            <person name="Jarju S."/>
            <person name="Secka A."/>
            <person name="Antonio M."/>
            <person name="Oren A."/>
            <person name="Chaudhuri R."/>
            <person name="La Ragione R.M."/>
            <person name="Hildebrand F."/>
            <person name="Pallen M.J."/>
        </authorList>
    </citation>
    <scope>NUCLEOTIDE SEQUENCE [LARGE SCALE GENOMIC DNA]</scope>
    <source>
        <strain evidence="1 2">Sa2CUA8</strain>
    </source>
</reference>